<keyword evidence="4" id="KW-1185">Reference proteome</keyword>
<dbReference type="RefSeq" id="WP_160671954.1">
    <property type="nucleotide sequence ID" value="NZ_WTYN01000001.1"/>
</dbReference>
<dbReference type="OrthoDB" id="8335338at2"/>
<feature type="domain" description="DUF5801" evidence="2">
    <location>
        <begin position="1536"/>
        <end position="1668"/>
    </location>
</feature>
<evidence type="ECO:0000259" key="2">
    <source>
        <dbReference type="Pfam" id="PF19116"/>
    </source>
</evidence>
<dbReference type="NCBIfam" id="TIGR01965">
    <property type="entry name" value="VCBS_repeat"/>
    <property type="match status" value="1"/>
</dbReference>
<reference evidence="3 4" key="1">
    <citation type="submission" date="2019-12" db="EMBL/GenBank/DDBJ databases">
        <title>Genomic-based taxomic classification of the family Erythrobacteraceae.</title>
        <authorList>
            <person name="Xu L."/>
        </authorList>
    </citation>
    <scope>NUCLEOTIDE SEQUENCE [LARGE SCALE GENOMIC DNA]</scope>
    <source>
        <strain evidence="3 4">MCCC 1A09965</strain>
    </source>
</reference>
<name>A0A844YFX4_9SPHN</name>
<accession>A0A844YFX4</accession>
<evidence type="ECO:0000313" key="3">
    <source>
        <dbReference type="EMBL" id="MXO62249.1"/>
    </source>
</evidence>
<comment type="caution">
    <text evidence="3">The sequence shown here is derived from an EMBL/GenBank/DDBJ whole genome shotgun (WGS) entry which is preliminary data.</text>
</comment>
<feature type="region of interest" description="Disordered" evidence="1">
    <location>
        <begin position="458"/>
        <end position="501"/>
    </location>
</feature>
<protein>
    <recommendedName>
        <fullName evidence="2">DUF5801 domain-containing protein</fullName>
    </recommendedName>
</protein>
<feature type="domain" description="DUF5801" evidence="2">
    <location>
        <begin position="1345"/>
        <end position="1477"/>
    </location>
</feature>
<feature type="domain" description="DUF5801" evidence="2">
    <location>
        <begin position="1702"/>
        <end position="1851"/>
    </location>
</feature>
<organism evidence="3 4">
    <name type="scientific">Qipengyuania oceanensis</name>
    <dbReference type="NCBI Taxonomy" id="1463597"/>
    <lineage>
        <taxon>Bacteria</taxon>
        <taxon>Pseudomonadati</taxon>
        <taxon>Pseudomonadota</taxon>
        <taxon>Alphaproteobacteria</taxon>
        <taxon>Sphingomonadales</taxon>
        <taxon>Erythrobacteraceae</taxon>
        <taxon>Qipengyuania</taxon>
    </lineage>
</organism>
<evidence type="ECO:0000313" key="4">
    <source>
        <dbReference type="Proteomes" id="UP000445582"/>
    </source>
</evidence>
<sequence length="2534" mass="257445">MWHRASPDRDSWRSQTAADFAAERWEEFEMDYEGTNENFEQDANSTGNAGSARAALQGANVVTLQAGADNVVVLPADASLDSIRAVGRDLVIEGADGVVYVIPGGAIDVPLIIVDGVAVPPMNLAALLVGATPDAGPQPGATVQSSGNNFAVDPGDIQPAFDLGNLLPYTELAFPEQQDEEIIPYLPDEDPEVVIQTPNNPAGATNAIATVNENGLPVRNTPVEPQGTQEPTSSETTAGTIVFAAPDGLQALFLDGVSITAGSVGSTFQGDHGTLTITSVNLATGEVGFSYTLTDNTLGGDTTDTFDVRVVDTDGDEATATLTVDIIDDVPIARADANTIPAGTFGPIEGTVLANDESGADDYPVGTRDDGSTFDDAVTGFRVVNNGGTLGSTVAPGSSLQGVYGVLTLNADGTYTYVRDYNTPGGVTDTFNYTIVDQDGSTSNANLVITIENALDTVSPPEIGEGTTVNEAGLPPRGDEPVGTGEGADGNPNNNSDDSELVDSEISNSTITFNSPDGLAAIIINGVQVNLDNDPASSADDQTIVDDATGTLVITGVTYDPVTGEGTIDYTYTLKDNTLGDNDVNGGNTTVSFPIEIIDLDGDSTADNGPDNLVITIIDDAPEAQADTGSVTEGATLVSSPVSVLDNDIAGADGISAIEGVRAAGGDTTTQVSGGVGTPIVGLYGTLTLNPDGTYTYAANPNQINSDQQDVFVYTIRDGDGDLSTTTLTINIDNVGAEVTDNGAIVYEAGLPDGTGELADGNAANQSDTSEIFTGGQITVTGATGPFVYILESPADGTYGTLTLNADGSYTYTLDTAFTDTDAVENTTNTVLNAESFNYRVEDSLGNVLGTGSIQIDIVDDVPLATNDGELASVDDNATAVVIGTVADLLANDLYGADGQGTPAITIVGTGSLGGTVTIVGGNLVYTSATNITAPYGDVVETFTYQIQDGDDDTATATFQVRLTDEGPSIDPAAASFSVDEDGLPGGLPGGPDDLAGEATVQSGTLGGLSFGVDGPGGITLTAVADTGLVSLAGNPIETVWDGATRTLTGQDSVTGEAVFTLVITDLATGAYTFTLLQPVAHPTANTEDEQSLSIGVVVSDAEGETANGSITVVIDDDSPVVTLADSNGLPQLVTDDTDITDTAGPVSFAGLFDVAFGADGFKDADDNDVADADAVTYALSITGGNGTDSGLNDTLSGDDILLRVNASGEIEGYLSGDPTVVAFTITVDANAGTVSLEQARAIYNDNPADPVESGAGAEQMVGDLIKLTATATDGDLDTASATLDITDAFAFEDDGPSVSVVLNAQAQVNLDESGDGAGAAALNTGGIAKGDDPHVAGSGAISKASSGSAIVSFAANNPLYGADGQGAAPVYALQVNKLTALSDVTLTDGSTITLQKVGDVIVGVVNNGSFAGQAAFAIGIDSATGVVSVEQYLSLKHPIFPNNYDETIDLDDGSVSVTVTVTDGDLDKATSAAVDISANINFDDDGPSVSVVLNAQAQVNLDESGDGAGAAALNTGGIAKGDDPHVAGSGAISKASSGSAIVSFAANNPLYGADGQGAAPVYALQVNKLTALSDVTLTDGSTITLQKVGDVIVGVVNNGSFAGQAAFAIGIDSATGVVSVEQYLSLKHPIFPNNYDETIDLDDGSVSVTVTVTDGDLDKATSAAVDISANINFDDDGPSVTVNASPVATVDLDETATASVAPTIDVGGLTIGNDPHVPGSGYISRGTSNSSVVSFTANGGADGTASVTFALTVLAGGPDSGLNVTDGSSIFLQQLANGNVVGVVQGGTYAGQVAFAIQINATTGVVTVEQYLSLFHDNPNNPDDTVDLDANTLGVVATITDGDGDKRVSSPADISEQINFDDDGPTFTSKTAALLDDSDTPTGTGTFIYKIGADGPSTTVNEVLLNSFSGKVGSANILNPTVSAGTVSGDDITYNISFNYAPNPDKPGITVAATGTVTFETDTGNYIVTLDQPIESYEISSVFGDTTINYLQSPTNPYTGNGQDEVAVVDFQSGDFYAQFTGIAQKSGLATNGEYIGSEGYVQLSSVATGVNGNAIQNDEALDFNFYATNPGNNPNLAPTASATGFYIKLTQFNSGKEDFIIVLKLADPNDPANYITRALRVDSNDVLTTNQDGYPTVGTNEGLIIIEPNDYLDLPAVPDNYEIVGVQFLSSSGPTIPTLWDFNGQLNAAGSNSIVSNNGTNDQDVAKIIDIGVVRTTTNSEALTLDLNVTVTDGDGDSFNQTLFVNPTAPIVLDMDVANDNPLFSSLAANVAYDYDGDGVKTKTAWIAAGAAILAYDANNDGYVTDASEFVFGGNGLTDLQAVAAMFDDNADGVLDASDAAYGKFGVWLDSNLDGNPDAGEFVTLADAGISSIDLVSDGIVYGAADGDVTVFGSASYTMTDGTVGTVADAGFVTGGNVDATMDALLTLAAEATKTVDAESTKQVDIATVEDALADVADAAAIDTIVNHFADASDGQFGEHLISNQVAIKVADGAFGGHEMLDIGLVNAAPMVHGALIADMADDASALAAAAA</sequence>
<dbReference type="EMBL" id="WTYN01000001">
    <property type="protein sequence ID" value="MXO62249.1"/>
    <property type="molecule type" value="Genomic_DNA"/>
</dbReference>
<dbReference type="Pfam" id="PF19116">
    <property type="entry name" value="DUF5801"/>
    <property type="match status" value="4"/>
</dbReference>
<dbReference type="Proteomes" id="UP000445582">
    <property type="component" value="Unassembled WGS sequence"/>
</dbReference>
<dbReference type="InterPro" id="IPR010221">
    <property type="entry name" value="VCBS_dom"/>
</dbReference>
<feature type="domain" description="DUF5801" evidence="2">
    <location>
        <begin position="1132"/>
        <end position="1287"/>
    </location>
</feature>
<evidence type="ECO:0000256" key="1">
    <source>
        <dbReference type="SAM" id="MobiDB-lite"/>
    </source>
</evidence>
<proteinExistence type="predicted"/>
<dbReference type="Pfam" id="PF17963">
    <property type="entry name" value="Big_9"/>
    <property type="match status" value="2"/>
</dbReference>
<dbReference type="InterPro" id="IPR043824">
    <property type="entry name" value="DUF5801"/>
</dbReference>
<gene>
    <name evidence="3" type="ORF">GRI48_04405</name>
</gene>